<keyword evidence="3" id="KW-0732">Signal</keyword>
<dbReference type="AlphaFoldDB" id="A0A5B8VPV7"/>
<keyword evidence="4" id="KW-0472">Membrane</keyword>
<organism evidence="8 9">
    <name type="scientific">Arachidicoccus ginsenosidivorans</name>
    <dbReference type="NCBI Taxonomy" id="496057"/>
    <lineage>
        <taxon>Bacteria</taxon>
        <taxon>Pseudomonadati</taxon>
        <taxon>Bacteroidota</taxon>
        <taxon>Chitinophagia</taxon>
        <taxon>Chitinophagales</taxon>
        <taxon>Chitinophagaceae</taxon>
        <taxon>Arachidicoccus</taxon>
    </lineage>
</organism>
<evidence type="ECO:0000256" key="3">
    <source>
        <dbReference type="ARBA" id="ARBA00022729"/>
    </source>
</evidence>
<comment type="similarity">
    <text evidence="2">Belongs to the SusD family.</text>
</comment>
<dbReference type="KEGG" id="agi:FSB73_19275"/>
<feature type="domain" description="SusD-like N-terminal" evidence="7">
    <location>
        <begin position="26"/>
        <end position="227"/>
    </location>
</feature>
<evidence type="ECO:0000259" key="6">
    <source>
        <dbReference type="Pfam" id="PF07980"/>
    </source>
</evidence>
<comment type="subcellular location">
    <subcellularLocation>
        <location evidence="1">Cell outer membrane</location>
    </subcellularLocation>
</comment>
<sequence length="456" mass="52508">MNMYKHNILLSVFILSWILMNTSCSKFLEKKTDQSLSIVSTVDDLHELLVYYPWMNSYSPSLGEACSDNYYLTDDDWGATSELTQNLYLWQKYDQLKGDWSSPYRMINTANTVIDNADKVTINNSGEKQRANTLKSMAYFVRAFYHFGLSQLFMKVYNKETAKSDLGIPLKLTSDLNEKITRATAEVTYRQIISDLELSLKSLPISLKEKYLATKQAAYGELSRVYLSMQDYQNAGKYADSCLKLYHNLIDYNSVDSTSQSPFEQFNLEDIYDIQSISPNSLQQSKAKVDSTLYKSYANNDIRKYAFFQSNGDGTFHFKGNYTGKPGNHTMFTGIATDEMFLNRAECFARQGDSSAALNDLNNLLRHRYVKGTFKQYSSPVSGGLIKLILKERRKELLFRGLRWTDLRRLNKESEYADTLYRFINGKEYELLPGSDRYTIQIDRRSVELSGLIQNP</sequence>
<dbReference type="SUPFAM" id="SSF48452">
    <property type="entry name" value="TPR-like"/>
    <property type="match status" value="1"/>
</dbReference>
<dbReference type="Pfam" id="PF07980">
    <property type="entry name" value="SusD_RagB"/>
    <property type="match status" value="1"/>
</dbReference>
<gene>
    <name evidence="8" type="ORF">FSB73_19275</name>
</gene>
<dbReference type="Gene3D" id="1.25.40.390">
    <property type="match status" value="1"/>
</dbReference>
<evidence type="ECO:0000256" key="2">
    <source>
        <dbReference type="ARBA" id="ARBA00006275"/>
    </source>
</evidence>
<evidence type="ECO:0000259" key="7">
    <source>
        <dbReference type="Pfam" id="PF14322"/>
    </source>
</evidence>
<evidence type="ECO:0000256" key="1">
    <source>
        <dbReference type="ARBA" id="ARBA00004442"/>
    </source>
</evidence>
<dbReference type="RefSeq" id="WP_146785946.1">
    <property type="nucleotide sequence ID" value="NZ_CP042434.1"/>
</dbReference>
<evidence type="ECO:0000313" key="9">
    <source>
        <dbReference type="Proteomes" id="UP000321291"/>
    </source>
</evidence>
<dbReference type="Pfam" id="PF14322">
    <property type="entry name" value="SusD-like_3"/>
    <property type="match status" value="1"/>
</dbReference>
<accession>A0A5B8VPV7</accession>
<keyword evidence="9" id="KW-1185">Reference proteome</keyword>
<dbReference type="OrthoDB" id="653598at2"/>
<keyword evidence="5" id="KW-0998">Cell outer membrane</keyword>
<dbReference type="InterPro" id="IPR033985">
    <property type="entry name" value="SusD-like_N"/>
</dbReference>
<evidence type="ECO:0000313" key="8">
    <source>
        <dbReference type="EMBL" id="QEC73479.1"/>
    </source>
</evidence>
<name>A0A5B8VPV7_9BACT</name>
<proteinExistence type="inferred from homology"/>
<dbReference type="EMBL" id="CP042434">
    <property type="protein sequence ID" value="QEC73479.1"/>
    <property type="molecule type" value="Genomic_DNA"/>
</dbReference>
<dbReference type="InterPro" id="IPR012944">
    <property type="entry name" value="SusD_RagB_dom"/>
</dbReference>
<protein>
    <submittedName>
        <fullName evidence="8">RagB/SusD family nutrient uptake outer membrane protein</fullName>
    </submittedName>
</protein>
<dbReference type="GO" id="GO:0009279">
    <property type="term" value="C:cell outer membrane"/>
    <property type="evidence" value="ECO:0007669"/>
    <property type="project" value="UniProtKB-SubCell"/>
</dbReference>
<reference evidence="8 9" key="1">
    <citation type="journal article" date="2017" name="Int. J. Syst. Evol. Microbiol.">
        <title>Arachidicoccus ginsenosidivorans sp. nov., with ginsenoside-converting activity isolated from ginseng cultivating soil.</title>
        <authorList>
            <person name="Siddiqi M.Z."/>
            <person name="Aslam Z."/>
            <person name="Im W.T."/>
        </authorList>
    </citation>
    <scope>NUCLEOTIDE SEQUENCE [LARGE SCALE GENOMIC DNA]</scope>
    <source>
        <strain evidence="8 9">Gsoil 809</strain>
    </source>
</reference>
<feature type="domain" description="RagB/SusD" evidence="6">
    <location>
        <begin position="339"/>
        <end position="440"/>
    </location>
</feature>
<dbReference type="Proteomes" id="UP000321291">
    <property type="component" value="Chromosome"/>
</dbReference>
<evidence type="ECO:0000256" key="5">
    <source>
        <dbReference type="ARBA" id="ARBA00023237"/>
    </source>
</evidence>
<evidence type="ECO:0000256" key="4">
    <source>
        <dbReference type="ARBA" id="ARBA00023136"/>
    </source>
</evidence>
<dbReference type="InterPro" id="IPR011990">
    <property type="entry name" value="TPR-like_helical_dom_sf"/>
</dbReference>